<sequence>MNKYFKYFTVFLAVTLMFNCEQDDSSELSNYVGFEQGPRAYTVDNGATQTFEVAVAASETTSSDRTYTVIVDDASTLASPYTVPSTVTIPGGSNVGSISITVTDNDDLSFVSQSLILDFSDEVGMDFGNPLTLNFTETCLDTIVSLELTFDAYAEECVWEIYDLSGTPTVVQTGGSGSEYDDLDNSTISFDFCLPSGNYGIVVYDLYGDGGTSYTVTSGGATLASGSTPDAGGGYPVTTQDSATYTVN</sequence>
<organism evidence="2 3">
    <name type="scientific">Winogradskyella marincola</name>
    <dbReference type="NCBI Taxonomy" id="3037795"/>
    <lineage>
        <taxon>Bacteria</taxon>
        <taxon>Pseudomonadati</taxon>
        <taxon>Bacteroidota</taxon>
        <taxon>Flavobacteriia</taxon>
        <taxon>Flavobacteriales</taxon>
        <taxon>Flavobacteriaceae</taxon>
        <taxon>Winogradskyella</taxon>
    </lineage>
</organism>
<proteinExistence type="predicted"/>
<protein>
    <recommendedName>
        <fullName evidence="4">Calx-beta domain-containing protein</fullName>
    </recommendedName>
</protein>
<evidence type="ECO:0008006" key="4">
    <source>
        <dbReference type="Google" id="ProtNLM"/>
    </source>
</evidence>
<feature type="compositionally biased region" description="Polar residues" evidence="1">
    <location>
        <begin position="237"/>
        <end position="248"/>
    </location>
</feature>
<comment type="caution">
    <text evidence="2">The sequence shown here is derived from an EMBL/GenBank/DDBJ whole genome shotgun (WGS) entry which is preliminary data.</text>
</comment>
<feature type="region of interest" description="Disordered" evidence="1">
    <location>
        <begin position="225"/>
        <end position="248"/>
    </location>
</feature>
<reference evidence="2 3" key="1">
    <citation type="submission" date="2023-03" db="EMBL/GenBank/DDBJ databases">
        <title>Strain YYF002 represents a novel species in the genus Winogradskyella isolated from seawater.</title>
        <authorList>
            <person name="Fu Z.-Y."/>
        </authorList>
    </citation>
    <scope>NUCLEOTIDE SEQUENCE [LARGE SCALE GENOMIC DNA]</scope>
    <source>
        <strain evidence="2 3">YYF002</strain>
    </source>
</reference>
<evidence type="ECO:0000313" key="2">
    <source>
        <dbReference type="EMBL" id="MDG4716690.1"/>
    </source>
</evidence>
<evidence type="ECO:0000313" key="3">
    <source>
        <dbReference type="Proteomes" id="UP001529085"/>
    </source>
</evidence>
<name>A0ABT6G3R9_9FLAO</name>
<keyword evidence="3" id="KW-1185">Reference proteome</keyword>
<accession>A0ABT6G3R9</accession>
<dbReference type="EMBL" id="JARSBN010000007">
    <property type="protein sequence ID" value="MDG4716690.1"/>
    <property type="molecule type" value="Genomic_DNA"/>
</dbReference>
<evidence type="ECO:0000256" key="1">
    <source>
        <dbReference type="SAM" id="MobiDB-lite"/>
    </source>
</evidence>
<dbReference type="Proteomes" id="UP001529085">
    <property type="component" value="Unassembled WGS sequence"/>
</dbReference>
<gene>
    <name evidence="2" type="ORF">P7122_12455</name>
</gene>
<dbReference type="RefSeq" id="WP_278006134.1">
    <property type="nucleotide sequence ID" value="NZ_JARSBN010000007.1"/>
</dbReference>